<organism evidence="2">
    <name type="scientific">Amblyomma cajennense</name>
    <name type="common">Cayenne tick</name>
    <name type="synonym">Acarus cajennensis</name>
    <dbReference type="NCBI Taxonomy" id="34607"/>
    <lineage>
        <taxon>Eukaryota</taxon>
        <taxon>Metazoa</taxon>
        <taxon>Ecdysozoa</taxon>
        <taxon>Arthropoda</taxon>
        <taxon>Chelicerata</taxon>
        <taxon>Arachnida</taxon>
        <taxon>Acari</taxon>
        <taxon>Parasitiformes</taxon>
        <taxon>Ixodida</taxon>
        <taxon>Ixodoidea</taxon>
        <taxon>Ixodidae</taxon>
        <taxon>Amblyomminae</taxon>
        <taxon>Amblyomma</taxon>
    </lineage>
</organism>
<feature type="signal peptide" evidence="1">
    <location>
        <begin position="1"/>
        <end position="16"/>
    </location>
</feature>
<sequence>MYRFFLFLLVCSFVNPIGLLTGDGAPVFMVAGPLSGVHAERQTSFSLFFFPIECRPMLSHTTAGLSPKVCEPQFCAHYCKKKALFTLFLKGFVHFLLISCHASQFRRCAPVTGPKHNCSVVSLAGQCCHAYASCSSNPLLSFLLSM</sequence>
<reference evidence="2" key="1">
    <citation type="submission" date="2014-03" db="EMBL/GenBank/DDBJ databases">
        <title>The sialotranscriptome of Amblyomma triste, Amblyomma parvum and Amblyomma cajennense ticks, uncovered by 454-based RNA-seq.</title>
        <authorList>
            <person name="Garcia G.R."/>
            <person name="Gardinassi L.G."/>
            <person name="Ribeiro J.M."/>
            <person name="Anatriello E."/>
            <person name="Ferreira B.R."/>
            <person name="Moreira H.N."/>
            <person name="Mafra C."/>
            <person name="Olegario M.M."/>
            <person name="Szabo P.J."/>
            <person name="Miranda-Santos I.K."/>
            <person name="Maruyama S.R."/>
        </authorList>
    </citation>
    <scope>NUCLEOTIDE SEQUENCE</scope>
    <source>
        <strain evidence="2">Uberlandia</strain>
        <tissue evidence="2">Salivary glands</tissue>
    </source>
</reference>
<feature type="chain" id="PRO_5001519647" evidence="1">
    <location>
        <begin position="17"/>
        <end position="146"/>
    </location>
</feature>
<keyword evidence="1" id="KW-0732">Signal</keyword>
<dbReference type="EMBL" id="GBBK01005406">
    <property type="protein sequence ID" value="JAC19076.1"/>
    <property type="molecule type" value="mRNA"/>
</dbReference>
<evidence type="ECO:0000256" key="1">
    <source>
        <dbReference type="SAM" id="SignalP"/>
    </source>
</evidence>
<proteinExistence type="evidence at transcript level"/>
<dbReference type="AlphaFoldDB" id="A0A023FC03"/>
<accession>A0A023FC03</accession>
<protein>
    <submittedName>
        <fullName evidence="2">Putative secreted protein</fullName>
    </submittedName>
</protein>
<name>A0A023FC03_AMBCJ</name>
<evidence type="ECO:0000313" key="2">
    <source>
        <dbReference type="EMBL" id="JAC19076.1"/>
    </source>
</evidence>